<evidence type="ECO:0000256" key="1">
    <source>
        <dbReference type="SAM" id="SignalP"/>
    </source>
</evidence>
<dbReference type="RefSeq" id="XP_034238837.1">
    <property type="nucleotide sequence ID" value="XM_034382946.1"/>
</dbReference>
<name>A0A6P8YXA9_THRPL</name>
<dbReference type="GeneID" id="117643831"/>
<sequence>MSRTLLIVLALVVATAYAHHYTPAQQKELNDRVWVCLEPIPTSGSFEAPGGYCYRESKDQVRYGIKKEALPNYIVKCLLDYSPTPEAAVTATAKQCLIESLAKPLST</sequence>
<keyword evidence="1" id="KW-0732">Signal</keyword>
<proteinExistence type="predicted"/>
<feature type="signal peptide" evidence="1">
    <location>
        <begin position="1"/>
        <end position="18"/>
    </location>
</feature>
<evidence type="ECO:0000313" key="3">
    <source>
        <dbReference type="RefSeq" id="XP_034238837.1"/>
    </source>
</evidence>
<evidence type="ECO:0000313" key="2">
    <source>
        <dbReference type="Proteomes" id="UP000515158"/>
    </source>
</evidence>
<organism evidence="3">
    <name type="scientific">Thrips palmi</name>
    <name type="common">Melon thrips</name>
    <dbReference type="NCBI Taxonomy" id="161013"/>
    <lineage>
        <taxon>Eukaryota</taxon>
        <taxon>Metazoa</taxon>
        <taxon>Ecdysozoa</taxon>
        <taxon>Arthropoda</taxon>
        <taxon>Hexapoda</taxon>
        <taxon>Insecta</taxon>
        <taxon>Pterygota</taxon>
        <taxon>Neoptera</taxon>
        <taxon>Paraneoptera</taxon>
        <taxon>Thysanoptera</taxon>
        <taxon>Terebrantia</taxon>
        <taxon>Thripoidea</taxon>
        <taxon>Thripidae</taxon>
        <taxon>Thrips</taxon>
    </lineage>
</organism>
<protein>
    <submittedName>
        <fullName evidence="3">Uncharacterized protein LOC117643831</fullName>
    </submittedName>
</protein>
<reference evidence="3" key="1">
    <citation type="submission" date="2025-08" db="UniProtKB">
        <authorList>
            <consortium name="RefSeq"/>
        </authorList>
    </citation>
    <scope>IDENTIFICATION</scope>
    <source>
        <tissue evidence="3">Total insect</tissue>
    </source>
</reference>
<dbReference type="KEGG" id="tpal:117643831"/>
<feature type="chain" id="PRO_5028115726" evidence="1">
    <location>
        <begin position="19"/>
        <end position="107"/>
    </location>
</feature>
<keyword evidence="2" id="KW-1185">Reference proteome</keyword>
<dbReference type="InParanoid" id="A0A6P8YXA9"/>
<gene>
    <name evidence="3" type="primary">LOC117643831</name>
</gene>
<accession>A0A6P8YXA9</accession>
<dbReference type="AlphaFoldDB" id="A0A6P8YXA9"/>
<dbReference type="Proteomes" id="UP000515158">
    <property type="component" value="Unplaced"/>
</dbReference>